<evidence type="ECO:0008006" key="8">
    <source>
        <dbReference type="Google" id="ProtNLM"/>
    </source>
</evidence>
<dbReference type="GO" id="GO:0005506">
    <property type="term" value="F:iron ion binding"/>
    <property type="evidence" value="ECO:0007669"/>
    <property type="project" value="InterPro"/>
</dbReference>
<dbReference type="AlphaFoldDB" id="A0A2G5E7D4"/>
<gene>
    <name evidence="6" type="ORF">AQUCO_01100453v1</name>
</gene>
<evidence type="ECO:0000256" key="2">
    <source>
        <dbReference type="ARBA" id="ARBA00022723"/>
    </source>
</evidence>
<dbReference type="PANTHER" id="PTHR47955">
    <property type="entry name" value="CYTOCHROME P450 FAMILY 71 PROTEIN"/>
    <property type="match status" value="1"/>
</dbReference>
<evidence type="ECO:0000256" key="3">
    <source>
        <dbReference type="ARBA" id="ARBA00023004"/>
    </source>
</evidence>
<dbReference type="FunFam" id="1.10.630.10:FF:000011">
    <property type="entry name" value="Cytochrome P450 83B1"/>
    <property type="match status" value="1"/>
</dbReference>
<dbReference type="InterPro" id="IPR002401">
    <property type="entry name" value="Cyt_P450_E_grp-I"/>
</dbReference>
<evidence type="ECO:0000256" key="5">
    <source>
        <dbReference type="RuleBase" id="RU000461"/>
    </source>
</evidence>
<keyword evidence="3 4" id="KW-0408">Iron</keyword>
<dbReference type="SUPFAM" id="SSF48264">
    <property type="entry name" value="Cytochrome P450"/>
    <property type="match status" value="1"/>
</dbReference>
<dbReference type="PRINTS" id="PR00385">
    <property type="entry name" value="P450"/>
</dbReference>
<dbReference type="PROSITE" id="PS00086">
    <property type="entry name" value="CYTOCHROME_P450"/>
    <property type="match status" value="1"/>
</dbReference>
<feature type="binding site" description="axial binding residue" evidence="4">
    <location>
        <position position="404"/>
    </location>
    <ligand>
        <name>heme</name>
        <dbReference type="ChEBI" id="CHEBI:30413"/>
    </ligand>
    <ligandPart>
        <name>Fe</name>
        <dbReference type="ChEBI" id="CHEBI:18248"/>
    </ligandPart>
</feature>
<accession>A0A2G5E7D4</accession>
<keyword evidence="4 5" id="KW-0349">Heme</keyword>
<keyword evidence="7" id="KW-1185">Reference proteome</keyword>
<dbReference type="InParanoid" id="A0A2G5E7D4"/>
<dbReference type="Proteomes" id="UP000230069">
    <property type="component" value="Unassembled WGS sequence"/>
</dbReference>
<evidence type="ECO:0000313" key="7">
    <source>
        <dbReference type="Proteomes" id="UP000230069"/>
    </source>
</evidence>
<protein>
    <recommendedName>
        <fullName evidence="8">Cytochrome P450</fullName>
    </recommendedName>
</protein>
<dbReference type="GO" id="GO:0020037">
    <property type="term" value="F:heme binding"/>
    <property type="evidence" value="ECO:0007669"/>
    <property type="project" value="InterPro"/>
</dbReference>
<dbReference type="EMBL" id="KZ305028">
    <property type="protein sequence ID" value="PIA51611.1"/>
    <property type="molecule type" value="Genomic_DNA"/>
</dbReference>
<evidence type="ECO:0000256" key="4">
    <source>
        <dbReference type="PIRSR" id="PIRSR602401-1"/>
    </source>
</evidence>
<keyword evidence="5" id="KW-0560">Oxidoreductase</keyword>
<evidence type="ECO:0000256" key="1">
    <source>
        <dbReference type="ARBA" id="ARBA00010617"/>
    </source>
</evidence>
<dbReference type="GO" id="GO:0016705">
    <property type="term" value="F:oxidoreductase activity, acting on paired donors, with incorporation or reduction of molecular oxygen"/>
    <property type="evidence" value="ECO:0007669"/>
    <property type="project" value="InterPro"/>
</dbReference>
<dbReference type="GO" id="GO:0044550">
    <property type="term" value="P:secondary metabolite biosynthetic process"/>
    <property type="evidence" value="ECO:0007669"/>
    <property type="project" value="UniProtKB-ARBA"/>
</dbReference>
<sequence length="467" mass="53236">MFGSQWLIYFFYNGNLHQLSKHLHIAIHNLSQKHGPIMMLSLGYFETLVVSSVEMIKEIKHNQDLEFANRPNTTVSKLVHYGGINLLHSPYGDYWRQLRKIYVMELLSNKRIQSFKYIREEEVALMIKKISLSCSVGGLVNIRELVTGLTNDIICRCALGRKPGEEDGHGNFGELATESVSLFTAFSFGDLFPWLGWMDYLTGLVSRMKKASRELDNFFDQIIDEHLVQSIHSNTDFVDILLETQKNDINFTRDHVKAVILEIFLGGTETSSTTIEWALAELINNPKLMKKAQEEVRRIVGTEGKVDEEDIHQMGYVKLVIKETLRLHPSAVLIPGQSSTITNVKGYHIPAKTRVLINAWAVQRDPKEWEKPDKFIPERFLNNPLDFKGQDFKYIPFGSGRRGCPGLSFGTAVVEIAIANLLYWFDWKTPGGEDLDMREGFGITVNRKIPLEVVPISHFSQSMKRGS</sequence>
<evidence type="ECO:0000313" key="6">
    <source>
        <dbReference type="EMBL" id="PIA51611.1"/>
    </source>
</evidence>
<dbReference type="PRINTS" id="PR00463">
    <property type="entry name" value="EP450I"/>
</dbReference>
<dbReference type="OrthoDB" id="1470350at2759"/>
<dbReference type="InterPro" id="IPR001128">
    <property type="entry name" value="Cyt_P450"/>
</dbReference>
<reference evidence="6 7" key="1">
    <citation type="submission" date="2017-09" db="EMBL/GenBank/DDBJ databases">
        <title>WGS assembly of Aquilegia coerulea Goldsmith.</title>
        <authorList>
            <person name="Hodges S."/>
            <person name="Kramer E."/>
            <person name="Nordborg M."/>
            <person name="Tomkins J."/>
            <person name="Borevitz J."/>
            <person name="Derieg N."/>
            <person name="Yan J."/>
            <person name="Mihaltcheva S."/>
            <person name="Hayes R.D."/>
            <person name="Rokhsar D."/>
        </authorList>
    </citation>
    <scope>NUCLEOTIDE SEQUENCE [LARGE SCALE GENOMIC DNA]</scope>
    <source>
        <strain evidence="7">cv. Goldsmith</strain>
    </source>
</reference>
<dbReference type="Gene3D" id="1.10.630.10">
    <property type="entry name" value="Cytochrome P450"/>
    <property type="match status" value="1"/>
</dbReference>
<proteinExistence type="inferred from homology"/>
<organism evidence="6 7">
    <name type="scientific">Aquilegia coerulea</name>
    <name type="common">Rocky mountain columbine</name>
    <dbReference type="NCBI Taxonomy" id="218851"/>
    <lineage>
        <taxon>Eukaryota</taxon>
        <taxon>Viridiplantae</taxon>
        <taxon>Streptophyta</taxon>
        <taxon>Embryophyta</taxon>
        <taxon>Tracheophyta</taxon>
        <taxon>Spermatophyta</taxon>
        <taxon>Magnoliopsida</taxon>
        <taxon>Ranunculales</taxon>
        <taxon>Ranunculaceae</taxon>
        <taxon>Thalictroideae</taxon>
        <taxon>Aquilegia</taxon>
    </lineage>
</organism>
<dbReference type="GO" id="GO:0004497">
    <property type="term" value="F:monooxygenase activity"/>
    <property type="evidence" value="ECO:0007669"/>
    <property type="project" value="UniProtKB-KW"/>
</dbReference>
<dbReference type="STRING" id="218851.A0A2G5E7D4"/>
<dbReference type="CDD" id="cd11072">
    <property type="entry name" value="CYP71-like"/>
    <property type="match status" value="1"/>
</dbReference>
<dbReference type="InterPro" id="IPR036396">
    <property type="entry name" value="Cyt_P450_sf"/>
</dbReference>
<comment type="similarity">
    <text evidence="1 5">Belongs to the cytochrome P450 family.</text>
</comment>
<dbReference type="Pfam" id="PF00067">
    <property type="entry name" value="p450"/>
    <property type="match status" value="1"/>
</dbReference>
<keyword evidence="2 4" id="KW-0479">Metal-binding</keyword>
<name>A0A2G5E7D4_AQUCA</name>
<dbReference type="PANTHER" id="PTHR47955:SF15">
    <property type="entry name" value="CYTOCHROME P450 71A2-LIKE"/>
    <property type="match status" value="1"/>
</dbReference>
<dbReference type="InterPro" id="IPR017972">
    <property type="entry name" value="Cyt_P450_CS"/>
</dbReference>
<comment type="cofactor">
    <cofactor evidence="4">
        <name>heme</name>
        <dbReference type="ChEBI" id="CHEBI:30413"/>
    </cofactor>
</comment>
<keyword evidence="5" id="KW-0503">Monooxygenase</keyword>